<comment type="caution">
    <text evidence="3">The sequence shown here is derived from an EMBL/GenBank/DDBJ whole genome shotgun (WGS) entry which is preliminary data.</text>
</comment>
<dbReference type="PANTHER" id="PTHR43000">
    <property type="entry name" value="DTDP-D-GLUCOSE 4,6-DEHYDRATASE-RELATED"/>
    <property type="match status" value="1"/>
</dbReference>
<proteinExistence type="inferred from homology"/>
<dbReference type="InterPro" id="IPR001509">
    <property type="entry name" value="Epimerase_deHydtase"/>
</dbReference>
<protein>
    <recommendedName>
        <fullName evidence="2">NAD-dependent epimerase/dehydratase domain-containing protein</fullName>
    </recommendedName>
</protein>
<evidence type="ECO:0000313" key="4">
    <source>
        <dbReference type="Proteomes" id="UP000186383"/>
    </source>
</evidence>
<organism evidence="3 4">
    <name type="scientific">Candidatus Nomurabacteria bacterium GW2011_GWA1_35_8</name>
    <dbReference type="NCBI Taxonomy" id="1618727"/>
    <lineage>
        <taxon>Bacteria</taxon>
        <taxon>Candidatus Nomuraibacteriota</taxon>
    </lineage>
</organism>
<reference evidence="3 4" key="1">
    <citation type="journal article" date="2015" name="Nature">
        <title>rRNA introns, odd ribosomes, and small enigmatic genomes across a large radiation of phyla.</title>
        <authorList>
            <person name="Brown C.T."/>
            <person name="Hug L.A."/>
            <person name="Thomas B.C."/>
            <person name="Sharon I."/>
            <person name="Castelle C.J."/>
            <person name="Singh A."/>
            <person name="Wilkins M.J."/>
            <person name="Williams K.H."/>
            <person name="Banfield J.F."/>
        </authorList>
    </citation>
    <scope>NUCLEOTIDE SEQUENCE [LARGE SCALE GENOMIC DNA]</scope>
</reference>
<dbReference type="Pfam" id="PF01370">
    <property type="entry name" value="Epimerase"/>
    <property type="match status" value="1"/>
</dbReference>
<dbReference type="Gene3D" id="3.90.25.10">
    <property type="entry name" value="UDP-galactose 4-epimerase, domain 1"/>
    <property type="match status" value="1"/>
</dbReference>
<dbReference type="SUPFAM" id="SSF51735">
    <property type="entry name" value="NAD(P)-binding Rossmann-fold domains"/>
    <property type="match status" value="1"/>
</dbReference>
<dbReference type="EMBL" id="LBQW01000003">
    <property type="protein sequence ID" value="KKP85923.1"/>
    <property type="molecule type" value="Genomic_DNA"/>
</dbReference>
<evidence type="ECO:0000256" key="1">
    <source>
        <dbReference type="ARBA" id="ARBA00007637"/>
    </source>
</evidence>
<dbReference type="InterPro" id="IPR036291">
    <property type="entry name" value="NAD(P)-bd_dom_sf"/>
</dbReference>
<comment type="similarity">
    <text evidence="1">Belongs to the NAD(P)-dependent epimerase/dehydratase family.</text>
</comment>
<gene>
    <name evidence="3" type="ORF">UR88_C0003G0006</name>
</gene>
<accession>A0A0G0CXY1</accession>
<evidence type="ECO:0000313" key="3">
    <source>
        <dbReference type="EMBL" id="KKP85923.1"/>
    </source>
</evidence>
<dbReference type="AlphaFoldDB" id="A0A0G0CXY1"/>
<name>A0A0G0CXY1_9BACT</name>
<dbReference type="PATRIC" id="fig|1618727.3.peg.80"/>
<feature type="domain" description="NAD-dependent epimerase/dehydratase" evidence="2">
    <location>
        <begin position="4"/>
        <end position="238"/>
    </location>
</feature>
<dbReference type="Gene3D" id="3.40.50.720">
    <property type="entry name" value="NAD(P)-binding Rossmann-like Domain"/>
    <property type="match status" value="1"/>
</dbReference>
<sequence>MEKIIVTGGAGFIGSHIVDALVEKGYKVHVVDNLSAGKKENVNSKAILHIVDIREKEKLIPIFKDAKYVFHEAAFPQVQYSIENPIETNDINVNGTLNVLEASRVNNVKRVIFASSSAIYGDQETLPITEDMQINPLSPYGAHKYIGEVYMKLYAQIYGLETVSLRYFNVYGPRQSANGAYASVIPKFIEFRKKNESLIITGDGEQTRDFVNVKDIVMANISAMKSNKVGKGEVINIGAGDQYSVNYIASLIGEQVEYVPPRIEPRNTQAGILKAKKFLNWEPCVILEEGIKELKEYNNI</sequence>
<evidence type="ECO:0000259" key="2">
    <source>
        <dbReference type="Pfam" id="PF01370"/>
    </source>
</evidence>
<dbReference type="Proteomes" id="UP000186383">
    <property type="component" value="Unassembled WGS sequence"/>
</dbReference>